<protein>
    <submittedName>
        <fullName evidence="1">Uncharacterized protein</fullName>
    </submittedName>
</protein>
<dbReference type="AlphaFoldDB" id="A0AAV4C016"/>
<dbReference type="Proteomes" id="UP000735302">
    <property type="component" value="Unassembled WGS sequence"/>
</dbReference>
<comment type="caution">
    <text evidence="1">The sequence shown here is derived from an EMBL/GenBank/DDBJ whole genome shotgun (WGS) entry which is preliminary data.</text>
</comment>
<reference evidence="1 2" key="1">
    <citation type="journal article" date="2021" name="Elife">
        <title>Chloroplast acquisition without the gene transfer in kleptoplastic sea slugs, Plakobranchus ocellatus.</title>
        <authorList>
            <person name="Maeda T."/>
            <person name="Takahashi S."/>
            <person name="Yoshida T."/>
            <person name="Shimamura S."/>
            <person name="Takaki Y."/>
            <person name="Nagai Y."/>
            <person name="Toyoda A."/>
            <person name="Suzuki Y."/>
            <person name="Arimoto A."/>
            <person name="Ishii H."/>
            <person name="Satoh N."/>
            <person name="Nishiyama T."/>
            <person name="Hasebe M."/>
            <person name="Maruyama T."/>
            <person name="Minagawa J."/>
            <person name="Obokata J."/>
            <person name="Shigenobu S."/>
        </authorList>
    </citation>
    <scope>NUCLEOTIDE SEQUENCE [LARGE SCALE GENOMIC DNA]</scope>
</reference>
<evidence type="ECO:0000313" key="2">
    <source>
        <dbReference type="Proteomes" id="UP000735302"/>
    </source>
</evidence>
<accession>A0AAV4C016</accession>
<organism evidence="1 2">
    <name type="scientific">Plakobranchus ocellatus</name>
    <dbReference type="NCBI Taxonomy" id="259542"/>
    <lineage>
        <taxon>Eukaryota</taxon>
        <taxon>Metazoa</taxon>
        <taxon>Spiralia</taxon>
        <taxon>Lophotrochozoa</taxon>
        <taxon>Mollusca</taxon>
        <taxon>Gastropoda</taxon>
        <taxon>Heterobranchia</taxon>
        <taxon>Euthyneura</taxon>
        <taxon>Panpulmonata</taxon>
        <taxon>Sacoglossa</taxon>
        <taxon>Placobranchoidea</taxon>
        <taxon>Plakobranchidae</taxon>
        <taxon>Plakobranchus</taxon>
    </lineage>
</organism>
<dbReference type="EMBL" id="BLXT01005617">
    <property type="protein sequence ID" value="GFO24617.1"/>
    <property type="molecule type" value="Genomic_DNA"/>
</dbReference>
<proteinExistence type="predicted"/>
<evidence type="ECO:0000313" key="1">
    <source>
        <dbReference type="EMBL" id="GFO24617.1"/>
    </source>
</evidence>
<name>A0AAV4C016_9GAST</name>
<sequence>MSSCKDIIIVYANLMTGGVYFHSSNVVCHFQFEKWLRGRIRLQPSDKRGGVLRSHRFTTELRVVILTKDLFRMTADFESC</sequence>
<gene>
    <name evidence="1" type="ORF">PoB_005112200</name>
</gene>
<keyword evidence="2" id="KW-1185">Reference proteome</keyword>